<dbReference type="SUPFAM" id="SSF53756">
    <property type="entry name" value="UDP-Glycosyltransferase/glycogen phosphorylase"/>
    <property type="match status" value="1"/>
</dbReference>
<gene>
    <name evidence="2" type="ORF">GF359_01670</name>
</gene>
<dbReference type="PANTHER" id="PTHR12526">
    <property type="entry name" value="GLYCOSYLTRANSFERASE"/>
    <property type="match status" value="1"/>
</dbReference>
<dbReference type="Pfam" id="PF13439">
    <property type="entry name" value="Glyco_transf_4"/>
    <property type="match status" value="1"/>
</dbReference>
<dbReference type="InterPro" id="IPR028098">
    <property type="entry name" value="Glyco_trans_4-like_N"/>
</dbReference>
<dbReference type="AlphaFoldDB" id="A0A9D5K7V6"/>
<name>A0A9D5K7V6_UNCW3</name>
<evidence type="ECO:0000313" key="3">
    <source>
        <dbReference type="Proteomes" id="UP000630660"/>
    </source>
</evidence>
<evidence type="ECO:0000313" key="2">
    <source>
        <dbReference type="EMBL" id="MBD3363902.1"/>
    </source>
</evidence>
<proteinExistence type="predicted"/>
<dbReference type="CDD" id="cd03794">
    <property type="entry name" value="GT4_WbuB-like"/>
    <property type="match status" value="1"/>
</dbReference>
<protein>
    <submittedName>
        <fullName evidence="2">Glycosyltransferase</fullName>
    </submittedName>
</protein>
<evidence type="ECO:0000259" key="1">
    <source>
        <dbReference type="Pfam" id="PF13439"/>
    </source>
</evidence>
<feature type="domain" description="Glycosyltransferase subfamily 4-like N-terminal" evidence="1">
    <location>
        <begin position="25"/>
        <end position="220"/>
    </location>
</feature>
<dbReference type="EMBL" id="WJKJ01000050">
    <property type="protein sequence ID" value="MBD3363902.1"/>
    <property type="molecule type" value="Genomic_DNA"/>
</dbReference>
<dbReference type="Gene3D" id="3.40.50.2000">
    <property type="entry name" value="Glycogen Phosphorylase B"/>
    <property type="match status" value="2"/>
</dbReference>
<comment type="caution">
    <text evidence="2">The sequence shown here is derived from an EMBL/GenBank/DDBJ whole genome shotgun (WGS) entry which is preliminary data.</text>
</comment>
<dbReference type="Proteomes" id="UP000630660">
    <property type="component" value="Unassembled WGS sequence"/>
</dbReference>
<dbReference type="Pfam" id="PF13692">
    <property type="entry name" value="Glyco_trans_1_4"/>
    <property type="match status" value="1"/>
</dbReference>
<accession>A0A9D5K7V6</accession>
<reference evidence="2" key="1">
    <citation type="submission" date="2019-11" db="EMBL/GenBank/DDBJ databases">
        <title>Microbial mats filling the niche in hypersaline microbial mats.</title>
        <authorList>
            <person name="Wong H.L."/>
            <person name="Macleod F.I."/>
            <person name="White R.A. III"/>
            <person name="Burns B.P."/>
        </authorList>
    </citation>
    <scope>NUCLEOTIDE SEQUENCE</scope>
    <source>
        <strain evidence="2">Bin_327</strain>
    </source>
</reference>
<sequence>MSKEKKVLIVSYYFPPMGGVGVQRVSKFCKYLPQFGWKPVVVTPEPSTFYMTDKGMMDEVKHAEIHRIKAPDSFRTHKRATGRDKPRIDSPLRKLARTLTWPDTHRGFARRALPVIKELSSEVQAILVTAPPFSSLLMIPGLKKKLDIPIIADMRDPWVSHPVHDRQAWKKGKNRAAEREALGASDTVIAATRTHTEDLKQRYPEMEERIYYIPNGYDTEDFSAKKGKRMDGALRIVYSGIMGLEGINDGSTLYAALRILKDKEGLRPSDLRFEIIGEVARKEEERMKDVEEFIDSPGFLPHKEAMARLERADLAYLPYHARYSYFIVPAKVYEYVGSGTPVLAEVDPTHETASILRDTGTGMIADEDDVDAVVKALRLLLKGRFPYRPKRQHIRYFDRRNEVEYLARLLNELTQNA</sequence>
<organism evidence="2 3">
    <name type="scientific">candidate division WOR-3 bacterium</name>
    <dbReference type="NCBI Taxonomy" id="2052148"/>
    <lineage>
        <taxon>Bacteria</taxon>
        <taxon>Bacteria division WOR-3</taxon>
    </lineage>
</organism>